<reference evidence="14" key="1">
    <citation type="submission" date="2021-04" db="EMBL/GenBank/DDBJ databases">
        <title>Sinoanaerobacter chloroacetimidivorans sp. nov., an obligate anaerobic bacterium isolated from anaerobic sludge.</title>
        <authorList>
            <person name="Bao Y."/>
        </authorList>
    </citation>
    <scope>NUCLEOTIDE SEQUENCE</scope>
    <source>
        <strain evidence="14">BAD-6</strain>
    </source>
</reference>
<keyword evidence="7 11" id="KW-0472">Membrane</keyword>
<evidence type="ECO:0000256" key="1">
    <source>
        <dbReference type="ARBA" id="ARBA00004117"/>
    </source>
</evidence>
<dbReference type="GO" id="GO:0009431">
    <property type="term" value="C:bacterial-type flagellum basal body, MS ring"/>
    <property type="evidence" value="ECO:0007669"/>
    <property type="project" value="InterPro"/>
</dbReference>
<evidence type="ECO:0000256" key="5">
    <source>
        <dbReference type="ARBA" id="ARBA00022692"/>
    </source>
</evidence>
<keyword evidence="14" id="KW-0282">Flagellum</keyword>
<dbReference type="PANTHER" id="PTHR30046">
    <property type="entry name" value="FLAGELLAR M-RING PROTEIN"/>
    <property type="match status" value="1"/>
</dbReference>
<evidence type="ECO:0000256" key="7">
    <source>
        <dbReference type="ARBA" id="ARBA00023136"/>
    </source>
</evidence>
<keyword evidence="4" id="KW-1003">Cell membrane</keyword>
<dbReference type="InterPro" id="IPR045851">
    <property type="entry name" value="AMP-bd_C_sf"/>
</dbReference>
<accession>A0A8J7W1M0</accession>
<dbReference type="NCBIfam" id="TIGR00206">
    <property type="entry name" value="fliF"/>
    <property type="match status" value="1"/>
</dbReference>
<dbReference type="Proteomes" id="UP000675664">
    <property type="component" value="Unassembled WGS sequence"/>
</dbReference>
<evidence type="ECO:0000256" key="8">
    <source>
        <dbReference type="ARBA" id="ARBA00023143"/>
    </source>
</evidence>
<keyword evidence="14" id="KW-0966">Cell projection</keyword>
<dbReference type="InterPro" id="IPR006182">
    <property type="entry name" value="FliF_N_dom"/>
</dbReference>
<evidence type="ECO:0000313" key="15">
    <source>
        <dbReference type="Proteomes" id="UP000675664"/>
    </source>
</evidence>
<dbReference type="InterPro" id="IPR043427">
    <property type="entry name" value="YscJ/FliF"/>
</dbReference>
<dbReference type="Pfam" id="PF01514">
    <property type="entry name" value="YscJ_FliF"/>
    <property type="match status" value="1"/>
</dbReference>
<dbReference type="GO" id="GO:0003774">
    <property type="term" value="F:cytoskeletal motor activity"/>
    <property type="evidence" value="ECO:0007669"/>
    <property type="project" value="InterPro"/>
</dbReference>
<proteinExistence type="inferred from homology"/>
<dbReference type="AlphaFoldDB" id="A0A8J7W1M0"/>
<dbReference type="RefSeq" id="WP_227017659.1">
    <property type="nucleotide sequence ID" value="NZ_JAGSND010000003.1"/>
</dbReference>
<keyword evidence="5 11" id="KW-0812">Transmembrane</keyword>
<sequence length="515" mass="56469">MNEQIKKTLEPFKKFWGGTSPIVKRLIIGGIVVSVIVALIFSILLNSKDYVAIFDELTQTENQEILAKLQEMDVDAKYENGSIMVLKEDESRVRMALATEGYPKSGLSYYLIEQSSGVLTTDYERKQYVNMQLQERIAASIRTLDGVKDAVVTITTPSENGFYLQEKEKPTASVIIHMKQGSTLTESQILGIQNLVAKSVSGLSKDNIALSDGEGNDLLGNSVSNNAEYSKINVTREIENDIKKKILAVLEGPYDSSQIKISVSATVNTDALIREELTYIPSPDGNNSGVISEESREDESASSTQGNGGVPGTTTNSEVPTYPVGGSTGQSTSTRTSEDIKYQVSQTKSQSEKSGAVVETISIGIAIDKPFFDPGEQQSITQLVAFAAGVDPANVAVQNFKFQKQENTVVEEEPGINKMILYGAIAGGVLLILIGILVFIMLRRRRRALEEQALRESEALEKEAALNALFGEAQAEKIQHITPVQDVRREEIKEFAKENPEIAAQMIKSWLRNEE</sequence>
<evidence type="ECO:0000256" key="9">
    <source>
        <dbReference type="PIRNR" id="PIRNR004862"/>
    </source>
</evidence>
<evidence type="ECO:0000313" key="14">
    <source>
        <dbReference type="EMBL" id="MBR0597528.1"/>
    </source>
</evidence>
<evidence type="ECO:0000256" key="3">
    <source>
        <dbReference type="ARBA" id="ARBA00007971"/>
    </source>
</evidence>
<evidence type="ECO:0000256" key="10">
    <source>
        <dbReference type="SAM" id="MobiDB-lite"/>
    </source>
</evidence>
<feature type="transmembrane region" description="Helical" evidence="11">
    <location>
        <begin position="419"/>
        <end position="442"/>
    </location>
</feature>
<comment type="subcellular location">
    <subcellularLocation>
        <location evidence="1 9">Bacterial flagellum basal body</location>
    </subcellularLocation>
    <subcellularLocation>
        <location evidence="2">Cell membrane</location>
        <topology evidence="2">Multi-pass membrane protein</topology>
    </subcellularLocation>
</comment>
<dbReference type="PANTHER" id="PTHR30046:SF0">
    <property type="entry name" value="FLAGELLAR M-RING PROTEIN"/>
    <property type="match status" value="1"/>
</dbReference>
<keyword evidence="14" id="KW-0969">Cilium</keyword>
<evidence type="ECO:0000256" key="2">
    <source>
        <dbReference type="ARBA" id="ARBA00004651"/>
    </source>
</evidence>
<dbReference type="InterPro" id="IPR013556">
    <property type="entry name" value="Flag_M-ring_C"/>
</dbReference>
<dbReference type="PIRSF" id="PIRSF004862">
    <property type="entry name" value="FliF"/>
    <property type="match status" value="1"/>
</dbReference>
<dbReference type="GO" id="GO:0071973">
    <property type="term" value="P:bacterial-type flagellum-dependent cell motility"/>
    <property type="evidence" value="ECO:0007669"/>
    <property type="project" value="InterPro"/>
</dbReference>
<protein>
    <recommendedName>
        <fullName evidence="9">Flagellar M-ring protein</fullName>
    </recommendedName>
</protein>
<evidence type="ECO:0000256" key="6">
    <source>
        <dbReference type="ARBA" id="ARBA00022989"/>
    </source>
</evidence>
<organism evidence="14 15">
    <name type="scientific">Sinanaerobacter chloroacetimidivorans</name>
    <dbReference type="NCBI Taxonomy" id="2818044"/>
    <lineage>
        <taxon>Bacteria</taxon>
        <taxon>Bacillati</taxon>
        <taxon>Bacillota</taxon>
        <taxon>Clostridia</taxon>
        <taxon>Peptostreptococcales</taxon>
        <taxon>Anaerovoracaceae</taxon>
        <taxon>Sinanaerobacter</taxon>
    </lineage>
</organism>
<comment type="similarity">
    <text evidence="3 9">Belongs to the FliF family.</text>
</comment>
<comment type="caution">
    <text evidence="14">The sequence shown here is derived from an EMBL/GenBank/DDBJ whole genome shotgun (WGS) entry which is preliminary data.</text>
</comment>
<evidence type="ECO:0000259" key="13">
    <source>
        <dbReference type="Pfam" id="PF08345"/>
    </source>
</evidence>
<dbReference type="InterPro" id="IPR000067">
    <property type="entry name" value="FlgMring_FliF"/>
</dbReference>
<dbReference type="Gene3D" id="3.30.300.30">
    <property type="match status" value="1"/>
</dbReference>
<keyword evidence="8 9" id="KW-0975">Bacterial flagellum</keyword>
<evidence type="ECO:0000256" key="4">
    <source>
        <dbReference type="ARBA" id="ARBA00022475"/>
    </source>
</evidence>
<evidence type="ECO:0000259" key="12">
    <source>
        <dbReference type="Pfam" id="PF01514"/>
    </source>
</evidence>
<gene>
    <name evidence="14" type="primary">fliF</name>
    <name evidence="14" type="ORF">KCX82_06575</name>
</gene>
<dbReference type="GO" id="GO:0005886">
    <property type="term" value="C:plasma membrane"/>
    <property type="evidence" value="ECO:0007669"/>
    <property type="project" value="UniProtKB-SubCell"/>
</dbReference>
<evidence type="ECO:0000256" key="11">
    <source>
        <dbReference type="SAM" id="Phobius"/>
    </source>
</evidence>
<dbReference type="PRINTS" id="PR01009">
    <property type="entry name" value="FLGMRINGFLIF"/>
</dbReference>
<feature type="domain" description="Flagellar M-ring N-terminal" evidence="12">
    <location>
        <begin position="46"/>
        <end position="218"/>
    </location>
</feature>
<dbReference type="EMBL" id="JAGSND010000003">
    <property type="protein sequence ID" value="MBR0597528.1"/>
    <property type="molecule type" value="Genomic_DNA"/>
</dbReference>
<feature type="transmembrane region" description="Helical" evidence="11">
    <location>
        <begin position="26"/>
        <end position="45"/>
    </location>
</feature>
<dbReference type="Pfam" id="PF08345">
    <property type="entry name" value="YscJ_FliF_C"/>
    <property type="match status" value="1"/>
</dbReference>
<keyword evidence="6 11" id="KW-1133">Transmembrane helix</keyword>
<feature type="region of interest" description="Disordered" evidence="10">
    <location>
        <begin position="278"/>
        <end position="347"/>
    </location>
</feature>
<comment type="function">
    <text evidence="9">The M ring may be actively involved in energy transduction.</text>
</comment>
<feature type="domain" description="Flagellar M-ring C-terminal" evidence="13">
    <location>
        <begin position="256"/>
        <end position="402"/>
    </location>
</feature>
<reference evidence="14" key="2">
    <citation type="submission" date="2021-04" db="EMBL/GenBank/DDBJ databases">
        <authorList>
            <person name="Liu J."/>
        </authorList>
    </citation>
    <scope>NUCLEOTIDE SEQUENCE</scope>
    <source>
        <strain evidence="14">BAD-6</strain>
    </source>
</reference>
<keyword evidence="15" id="KW-1185">Reference proteome</keyword>
<name>A0A8J7W1M0_9FIRM</name>